<dbReference type="OrthoDB" id="3796230at2759"/>
<dbReference type="GeneID" id="63788842"/>
<evidence type="ECO:0000313" key="3">
    <source>
        <dbReference type="EMBL" id="ORY83044.1"/>
    </source>
</evidence>
<feature type="region of interest" description="Disordered" evidence="1">
    <location>
        <begin position="50"/>
        <end position="102"/>
    </location>
</feature>
<name>A0A1Y2FI39_PROLT</name>
<keyword evidence="4" id="KW-1185">Reference proteome</keyword>
<dbReference type="Proteomes" id="UP000193685">
    <property type="component" value="Unassembled WGS sequence"/>
</dbReference>
<gene>
    <name evidence="3" type="ORF">BCR37DRAFT_413178</name>
</gene>
<feature type="compositionally biased region" description="Polar residues" evidence="1">
    <location>
        <begin position="50"/>
        <end position="71"/>
    </location>
</feature>
<dbReference type="RefSeq" id="XP_040725625.1">
    <property type="nucleotide sequence ID" value="XM_040872243.1"/>
</dbReference>
<evidence type="ECO:0000313" key="4">
    <source>
        <dbReference type="Proteomes" id="UP000193685"/>
    </source>
</evidence>
<evidence type="ECO:0000256" key="1">
    <source>
        <dbReference type="SAM" id="MobiDB-lite"/>
    </source>
</evidence>
<dbReference type="InterPro" id="IPR046700">
    <property type="entry name" value="DUF6570"/>
</dbReference>
<proteinExistence type="predicted"/>
<dbReference type="EMBL" id="MCFI01000008">
    <property type="protein sequence ID" value="ORY83044.1"/>
    <property type="molecule type" value="Genomic_DNA"/>
</dbReference>
<evidence type="ECO:0000259" key="2">
    <source>
        <dbReference type="Pfam" id="PF20209"/>
    </source>
</evidence>
<dbReference type="Pfam" id="PF20209">
    <property type="entry name" value="DUF6570"/>
    <property type="match status" value="1"/>
</dbReference>
<reference evidence="3 4" key="1">
    <citation type="submission" date="2016-07" db="EMBL/GenBank/DDBJ databases">
        <title>Pervasive Adenine N6-methylation of Active Genes in Fungi.</title>
        <authorList>
            <consortium name="DOE Joint Genome Institute"/>
            <person name="Mondo S.J."/>
            <person name="Dannebaum R.O."/>
            <person name="Kuo R.C."/>
            <person name="Labutti K."/>
            <person name="Haridas S."/>
            <person name="Kuo A."/>
            <person name="Salamov A."/>
            <person name="Ahrendt S.R."/>
            <person name="Lipzen A."/>
            <person name="Sullivan W."/>
            <person name="Andreopoulos W.B."/>
            <person name="Clum A."/>
            <person name="Lindquist E."/>
            <person name="Daum C."/>
            <person name="Ramamoorthy G.K."/>
            <person name="Gryganskyi A."/>
            <person name="Culley D."/>
            <person name="Magnuson J.K."/>
            <person name="James T.Y."/>
            <person name="O'Malley M.A."/>
            <person name="Stajich J.E."/>
            <person name="Spatafora J.W."/>
            <person name="Visel A."/>
            <person name="Grigoriev I.V."/>
        </authorList>
    </citation>
    <scope>NUCLEOTIDE SEQUENCE [LARGE SCALE GENOMIC DNA]</scope>
    <source>
        <strain evidence="3 4">12-1054</strain>
    </source>
</reference>
<comment type="caution">
    <text evidence="3">The sequence shown here is derived from an EMBL/GenBank/DDBJ whole genome shotgun (WGS) entry which is preliminary data.</text>
</comment>
<dbReference type="STRING" id="56484.A0A1Y2FI39"/>
<feature type="region of interest" description="Disordered" evidence="1">
    <location>
        <begin position="120"/>
        <end position="145"/>
    </location>
</feature>
<organism evidence="3 4">
    <name type="scientific">Protomyces lactucae-debilis</name>
    <dbReference type="NCBI Taxonomy" id="2754530"/>
    <lineage>
        <taxon>Eukaryota</taxon>
        <taxon>Fungi</taxon>
        <taxon>Dikarya</taxon>
        <taxon>Ascomycota</taxon>
        <taxon>Taphrinomycotina</taxon>
        <taxon>Taphrinomycetes</taxon>
        <taxon>Taphrinales</taxon>
        <taxon>Protomycetaceae</taxon>
        <taxon>Protomyces</taxon>
    </lineage>
</organism>
<accession>A0A1Y2FI39</accession>
<feature type="domain" description="DUF6570" evidence="2">
    <location>
        <begin position="248"/>
        <end position="355"/>
    </location>
</feature>
<dbReference type="AlphaFoldDB" id="A0A1Y2FI39"/>
<protein>
    <recommendedName>
        <fullName evidence="2">DUF6570 domain-containing protein</fullName>
    </recommendedName>
</protein>
<sequence>MQPPTSTADVFGTQSPGWWTDSSLLTASMPAPTGATGAIENTQRAGYWTASKQETARSQPCGQGTVQTADMPSSPPWISPAGQPVPEQADMSSSPPRPPLERRPTCRVVELMLAPRRAQATQAAIDPTPVPTPAPTPSLASSLSSVDSRVADSTFRPPVLRGRRVASAVTPELAQADPAARWTTLDDVRHSWSTIKDKNLRIPAPCIHSMNALTVETRRALELKISITQRNLCYPEADFTDGIEADLLPPRPEPLTRHEGMLIVRAAPIIPIFSLANGGQRVYKGHSVILQQPYDHIARVLPRRPEDVEILFVRRDGARQDLNLTVSKGVMLDWLRYLKEHNPYYADIEIDLDCVDEDVGTRLQQNPDDIPASWPASIASIASNLTTPGTPVYEAPEAEAHDIFELPTRLWVDGRDAMSESERQAAILARLQLGNDVINMPARGTGTVLDAQTPGLLSCFPQLFPLGTFEFFIHGSRPRPFTLSIFGKRTMQMGDGRFVRHPCFPFLWQNVLDKNRVRVSSSAGHAFNPQITDMRQERRSELHKDFTRMTAGESVRVLAQRLPQNRMC</sequence>